<protein>
    <submittedName>
        <fullName evidence="2">Uncharacterized protein</fullName>
    </submittedName>
</protein>
<reference evidence="2" key="1">
    <citation type="submission" date="2021-01" db="EMBL/GenBank/DDBJ databases">
        <authorList>
            <person name="Corre E."/>
            <person name="Pelletier E."/>
            <person name="Niang G."/>
            <person name="Scheremetjew M."/>
            <person name="Finn R."/>
            <person name="Kale V."/>
            <person name="Holt S."/>
            <person name="Cochrane G."/>
            <person name="Meng A."/>
            <person name="Brown T."/>
            <person name="Cohen L."/>
        </authorList>
    </citation>
    <scope>NUCLEOTIDE SEQUENCE</scope>
    <source>
        <strain evidence="2">UTEX LB 2760</strain>
    </source>
</reference>
<feature type="region of interest" description="Disordered" evidence="1">
    <location>
        <begin position="50"/>
        <end position="92"/>
    </location>
</feature>
<dbReference type="EMBL" id="HBEK01023652">
    <property type="protein sequence ID" value="CAD8402970.1"/>
    <property type="molecule type" value="Transcribed_RNA"/>
</dbReference>
<dbReference type="AlphaFoldDB" id="A0A7S0G5H7"/>
<gene>
    <name evidence="2" type="ORF">RMAR0315_LOCUS12975</name>
</gene>
<accession>A0A7S0G5H7</accession>
<evidence type="ECO:0000313" key="2">
    <source>
        <dbReference type="EMBL" id="CAD8402970.1"/>
    </source>
</evidence>
<organism evidence="2">
    <name type="scientific">Rhodosorus marinus</name>
    <dbReference type="NCBI Taxonomy" id="101924"/>
    <lineage>
        <taxon>Eukaryota</taxon>
        <taxon>Rhodophyta</taxon>
        <taxon>Stylonematophyceae</taxon>
        <taxon>Stylonematales</taxon>
        <taxon>Stylonemataceae</taxon>
        <taxon>Rhodosorus</taxon>
    </lineage>
</organism>
<name>A0A7S0G5H7_9RHOD</name>
<proteinExistence type="predicted"/>
<sequence>MKLSHEVWDQFDVSWVEDKNKKKRRVARCWTCSYKEAKADRLRKHLTKCQGRRTTEGSGSITAGTRGIVKDSGAPRPSKTTQSGDKIMHYSRPRLTEAERREFDQHFVRFLIETFSSVRAGENVHLRWILNQGGYTPPSRERIQELIEEEYK</sequence>
<evidence type="ECO:0000256" key="1">
    <source>
        <dbReference type="SAM" id="MobiDB-lite"/>
    </source>
</evidence>